<dbReference type="GO" id="GO:0051321">
    <property type="term" value="P:meiotic cell cycle"/>
    <property type="evidence" value="ECO:0007669"/>
    <property type="project" value="UniProtKB-KW"/>
</dbReference>
<evidence type="ECO:0000256" key="5">
    <source>
        <dbReference type="ARBA" id="ARBA00022759"/>
    </source>
</evidence>
<dbReference type="PANTHER" id="PTHR21077">
    <property type="entry name" value="EME1 PROTEIN"/>
    <property type="match status" value="1"/>
</dbReference>
<evidence type="ECO:0000256" key="6">
    <source>
        <dbReference type="ARBA" id="ARBA00022763"/>
    </source>
</evidence>
<keyword evidence="6" id="KW-0227">DNA damage</keyword>
<feature type="region of interest" description="Disordered" evidence="13">
    <location>
        <begin position="63"/>
        <end position="93"/>
    </location>
</feature>
<evidence type="ECO:0000313" key="14">
    <source>
        <dbReference type="EMBL" id="WZN65157.1"/>
    </source>
</evidence>
<keyword evidence="7" id="KW-0378">Hydrolase</keyword>
<dbReference type="PANTHER" id="PTHR21077:SF5">
    <property type="entry name" value="CROSSOVER JUNCTION ENDONUCLEASE MMS4"/>
    <property type="match status" value="1"/>
</dbReference>
<dbReference type="GO" id="GO:0005634">
    <property type="term" value="C:nucleus"/>
    <property type="evidence" value="ECO:0007669"/>
    <property type="project" value="UniProtKB-SubCell"/>
</dbReference>
<feature type="compositionally biased region" description="Acidic residues" evidence="13">
    <location>
        <begin position="1"/>
        <end position="11"/>
    </location>
</feature>
<comment type="cofactor">
    <cofactor evidence="1">
        <name>Mg(2+)</name>
        <dbReference type="ChEBI" id="CHEBI:18420"/>
    </cofactor>
</comment>
<dbReference type="GO" id="GO:0006310">
    <property type="term" value="P:DNA recombination"/>
    <property type="evidence" value="ECO:0007669"/>
    <property type="project" value="UniProtKB-KW"/>
</dbReference>
<comment type="subcellular location">
    <subcellularLocation>
        <location evidence="2">Nucleus</location>
    </subcellularLocation>
</comment>
<keyword evidence="15" id="KW-1185">Reference proteome</keyword>
<keyword evidence="5" id="KW-0255">Endonuclease</keyword>
<feature type="compositionally biased region" description="Basic and acidic residues" evidence="13">
    <location>
        <begin position="149"/>
        <end position="160"/>
    </location>
</feature>
<keyword evidence="9" id="KW-0233">DNA recombination</keyword>
<accession>A0AAX4PG18</accession>
<evidence type="ECO:0000256" key="1">
    <source>
        <dbReference type="ARBA" id="ARBA00001946"/>
    </source>
</evidence>
<sequence length="456" mass="49731">MVADEDDDDLLVDLSQHGFEFQASQTGRPSQSQAWRGDKSPASVLEEEQDVVVEDGRCAAGEEVVVDLVSPEPPPRRPRPAGSDGEATMTTTNSCRVVTIDLCSSSASGRSGAEGDGTSPETLDGGPDRAHRRPLNVLNVEKNAPAGEAPKKMTAAERQRREVAERKAKRLDMKRRRGDFALEEVTVLVSAEALQHDNQVGLRVCEAIKDHGIRYEVKSDLSSVGAPTVFWRARGEMVPCVAVLLDAVEFMDLCDEAQRTRQPVPDLFLGLERKCEGYAVYCVLIGWERELLYREKKSQSFSPAKYEHKISELAVLTRGLQVHKVSDAREAAEYLGQLSVELARLPYSCSETAAGDFCKKVKTVFGGGRMGCQKRVWINMIHQIPQIGIKTAESISDAFQSFADLMRSYAGAALGTSEKRSLLKGLGGAAGGRAVGPATSNKCYEYFTTTNGDDPI</sequence>
<dbReference type="Proteomes" id="UP001472866">
    <property type="component" value="Chromosome 11"/>
</dbReference>
<dbReference type="AlphaFoldDB" id="A0AAX4PG18"/>
<reference evidence="14 15" key="1">
    <citation type="submission" date="2024-03" db="EMBL/GenBank/DDBJ databases">
        <title>Complete genome sequence of the green alga Chloropicon roscoffensis RCC1871.</title>
        <authorList>
            <person name="Lemieux C."/>
            <person name="Pombert J.-F."/>
            <person name="Otis C."/>
            <person name="Turmel M."/>
        </authorList>
    </citation>
    <scope>NUCLEOTIDE SEQUENCE [LARGE SCALE GENOMIC DNA]</scope>
    <source>
        <strain evidence="14 15">RCC1871</strain>
    </source>
</reference>
<protein>
    <recommendedName>
        <fullName evidence="16">ERCC4 domain-containing protein</fullName>
    </recommendedName>
</protein>
<evidence type="ECO:0000256" key="10">
    <source>
        <dbReference type="ARBA" id="ARBA00023204"/>
    </source>
</evidence>
<evidence type="ECO:0000256" key="3">
    <source>
        <dbReference type="ARBA" id="ARBA00022722"/>
    </source>
</evidence>
<keyword evidence="3" id="KW-0540">Nuclease</keyword>
<keyword evidence="10" id="KW-0234">DNA repair</keyword>
<keyword evidence="4" id="KW-0479">Metal-binding</keyword>
<keyword evidence="8" id="KW-0460">Magnesium</keyword>
<feature type="region of interest" description="Disordered" evidence="13">
    <location>
        <begin position="105"/>
        <end position="160"/>
    </location>
</feature>
<evidence type="ECO:0000313" key="15">
    <source>
        <dbReference type="Proteomes" id="UP001472866"/>
    </source>
</evidence>
<evidence type="ECO:0000256" key="7">
    <source>
        <dbReference type="ARBA" id="ARBA00022801"/>
    </source>
</evidence>
<feature type="compositionally biased region" description="Polar residues" evidence="13">
    <location>
        <begin position="22"/>
        <end position="34"/>
    </location>
</feature>
<dbReference type="EMBL" id="CP151511">
    <property type="protein sequence ID" value="WZN65157.1"/>
    <property type="molecule type" value="Genomic_DNA"/>
</dbReference>
<evidence type="ECO:0000256" key="11">
    <source>
        <dbReference type="ARBA" id="ARBA00023242"/>
    </source>
</evidence>
<evidence type="ECO:0000256" key="13">
    <source>
        <dbReference type="SAM" id="MobiDB-lite"/>
    </source>
</evidence>
<keyword evidence="11" id="KW-0539">Nucleus</keyword>
<feature type="region of interest" description="Disordered" evidence="13">
    <location>
        <begin position="1"/>
        <end position="51"/>
    </location>
</feature>
<dbReference type="InterPro" id="IPR042530">
    <property type="entry name" value="EME1/EME2_C"/>
</dbReference>
<evidence type="ECO:0008006" key="16">
    <source>
        <dbReference type="Google" id="ProtNLM"/>
    </source>
</evidence>
<proteinExistence type="predicted"/>
<dbReference type="GO" id="GO:0006281">
    <property type="term" value="P:DNA repair"/>
    <property type="evidence" value="ECO:0007669"/>
    <property type="project" value="UniProtKB-KW"/>
</dbReference>
<gene>
    <name evidence="14" type="ORF">HKI87_11g67140</name>
</gene>
<name>A0AAX4PG18_9CHLO</name>
<organism evidence="14 15">
    <name type="scientific">Chloropicon roscoffensis</name>
    <dbReference type="NCBI Taxonomy" id="1461544"/>
    <lineage>
        <taxon>Eukaryota</taxon>
        <taxon>Viridiplantae</taxon>
        <taxon>Chlorophyta</taxon>
        <taxon>Chloropicophyceae</taxon>
        <taxon>Chloropicales</taxon>
        <taxon>Chloropicaceae</taxon>
        <taxon>Chloropicon</taxon>
    </lineage>
</organism>
<dbReference type="InterPro" id="IPR033310">
    <property type="entry name" value="Mms4/EME1/EME2"/>
</dbReference>
<dbReference type="GO" id="GO:0016787">
    <property type="term" value="F:hydrolase activity"/>
    <property type="evidence" value="ECO:0007669"/>
    <property type="project" value="UniProtKB-KW"/>
</dbReference>
<dbReference type="GO" id="GO:0048476">
    <property type="term" value="C:Holliday junction resolvase complex"/>
    <property type="evidence" value="ECO:0007669"/>
    <property type="project" value="InterPro"/>
</dbReference>
<keyword evidence="12" id="KW-0469">Meiosis</keyword>
<evidence type="ECO:0000256" key="4">
    <source>
        <dbReference type="ARBA" id="ARBA00022723"/>
    </source>
</evidence>
<evidence type="ECO:0000256" key="12">
    <source>
        <dbReference type="ARBA" id="ARBA00023254"/>
    </source>
</evidence>
<evidence type="ECO:0000256" key="8">
    <source>
        <dbReference type="ARBA" id="ARBA00022842"/>
    </source>
</evidence>
<dbReference type="Gene3D" id="1.10.150.670">
    <property type="entry name" value="Crossover junction endonuclease EME1, DNA-binding domain"/>
    <property type="match status" value="1"/>
</dbReference>
<dbReference type="GO" id="GO:0004519">
    <property type="term" value="F:endonuclease activity"/>
    <property type="evidence" value="ECO:0007669"/>
    <property type="project" value="UniProtKB-KW"/>
</dbReference>
<dbReference type="GO" id="GO:0046872">
    <property type="term" value="F:metal ion binding"/>
    <property type="evidence" value="ECO:0007669"/>
    <property type="project" value="UniProtKB-KW"/>
</dbReference>
<evidence type="ECO:0000256" key="2">
    <source>
        <dbReference type="ARBA" id="ARBA00004123"/>
    </source>
</evidence>
<evidence type="ECO:0000256" key="9">
    <source>
        <dbReference type="ARBA" id="ARBA00023172"/>
    </source>
</evidence>